<dbReference type="InterPro" id="IPR026341">
    <property type="entry name" value="T9SS_type_B"/>
</dbReference>
<dbReference type="AlphaFoldDB" id="A0A9X1ZW01"/>
<proteinExistence type="predicted"/>
<evidence type="ECO:0000256" key="1">
    <source>
        <dbReference type="SAM" id="SignalP"/>
    </source>
</evidence>
<keyword evidence="1" id="KW-0732">Signal</keyword>
<dbReference type="Pfam" id="PF13585">
    <property type="entry name" value="CHU_C"/>
    <property type="match status" value="1"/>
</dbReference>
<keyword evidence="3" id="KW-1185">Reference proteome</keyword>
<feature type="signal peptide" evidence="1">
    <location>
        <begin position="1"/>
        <end position="23"/>
    </location>
</feature>
<protein>
    <submittedName>
        <fullName evidence="2">T9SS type B sorting domain-containing protein</fullName>
    </submittedName>
</protein>
<accession>A0A9X1ZW01</accession>
<evidence type="ECO:0000313" key="2">
    <source>
        <dbReference type="EMBL" id="MCL6218435.1"/>
    </source>
</evidence>
<dbReference type="RefSeq" id="WP_249601331.1">
    <property type="nucleotide sequence ID" value="NZ_JAKHSK010000010.1"/>
</dbReference>
<organism evidence="2 3">
    <name type="scientific">Zunongwangia pacifica</name>
    <dbReference type="NCBI Taxonomy" id="2911062"/>
    <lineage>
        <taxon>Bacteria</taxon>
        <taxon>Pseudomonadati</taxon>
        <taxon>Bacteroidota</taxon>
        <taxon>Flavobacteriia</taxon>
        <taxon>Flavobacteriales</taxon>
        <taxon>Flavobacteriaceae</taxon>
        <taxon>Zunongwangia</taxon>
    </lineage>
</organism>
<reference evidence="2" key="1">
    <citation type="submission" date="2022-01" db="EMBL/GenBank/DDBJ databases">
        <title>Genome sequencing of Zunongwangia sp. M21534 genome.</title>
        <authorList>
            <person name="Chen Y."/>
            <person name="Dong C."/>
            <person name="Shao Z."/>
        </authorList>
    </citation>
    <scope>NUCLEOTIDE SEQUENCE</scope>
    <source>
        <strain evidence="2">MCCC M21534</strain>
    </source>
</reference>
<dbReference type="Proteomes" id="UP001139521">
    <property type="component" value="Unassembled WGS sequence"/>
</dbReference>
<evidence type="ECO:0000313" key="3">
    <source>
        <dbReference type="Proteomes" id="UP001139521"/>
    </source>
</evidence>
<comment type="caution">
    <text evidence="2">The sequence shown here is derived from an EMBL/GenBank/DDBJ whole genome shotgun (WGS) entry which is preliminary data.</text>
</comment>
<feature type="chain" id="PRO_5040881229" evidence="1">
    <location>
        <begin position="24"/>
        <end position="613"/>
    </location>
</feature>
<sequence length="613" mass="68384">MRANTLKISLFISFFLLVTTLSAQGSRCSDIRPFCAGSEELVFVNSNKLNSEVVAGESGPDYGCVEFPRYPSWFYLQIEDSGDLEFLISQSENEDGSGEALDVDFVVWGPFNTSDDYCQDELLSEAYHVDCSYSEDAVEVAKINDAKKGEIYVFLITNYSELPGFINLKQTNSGSGAGSTNCAILNGVLGGDKAICGESETTLNAELQGAKIYQWFVFDENKGDFIQLSNESKSHLKVTVAGTYRVLIEDGDGDNTIEDTVEVVFYDPPLITQPAEALFACGQEGSIDLTVKQTELLSLNASPEVCQVEYYETEADALNKNKIQDPSAYVANNNKIIFARIVNIDSGCISDIAKIALDIRTLPQLSLEENYRVCVDAYGLFSEELVLGEDFGKSYQYAWYNGDKLVSSEYDLYLYEESANPDYTLVLTEKFTGCETRFTTTLSYVSKPTSIKIGILKGDFENTGTVEVRTMRNTGHSSEFEYSLDDGAYTTNPVFRNIQRGFHQLKVKEIGGCGGIVEQGFTVVGYDFFFTPNGDGYNDRWAVTQDADYKVLKIRIFDRNGIFLKEIDPDGEGWDGLLNGKALPEDDYWFNLEYVNFKTSSRHNFSSHFSLRK</sequence>
<dbReference type="NCBIfam" id="TIGR04131">
    <property type="entry name" value="Bac_Flav_CTERM"/>
    <property type="match status" value="1"/>
</dbReference>
<gene>
    <name evidence="2" type="ORF">L1967_09010</name>
</gene>
<name>A0A9X1ZW01_9FLAO</name>
<dbReference type="EMBL" id="JAKHSK010000010">
    <property type="protein sequence ID" value="MCL6218435.1"/>
    <property type="molecule type" value="Genomic_DNA"/>
</dbReference>